<proteinExistence type="predicted"/>
<keyword evidence="1" id="KW-0812">Transmembrane</keyword>
<dbReference type="AlphaFoldDB" id="A0A0E9WK82"/>
<dbReference type="EMBL" id="GBXM01017788">
    <property type="protein sequence ID" value="JAH90789.1"/>
    <property type="molecule type" value="Transcribed_RNA"/>
</dbReference>
<feature type="transmembrane region" description="Helical" evidence="1">
    <location>
        <begin position="6"/>
        <end position="24"/>
    </location>
</feature>
<accession>A0A0E9WK82</accession>
<protein>
    <submittedName>
        <fullName evidence="2">Uncharacterized protein</fullName>
    </submittedName>
</protein>
<evidence type="ECO:0000313" key="2">
    <source>
        <dbReference type="EMBL" id="JAH90789.1"/>
    </source>
</evidence>
<name>A0A0E9WK82_ANGAN</name>
<reference evidence="2" key="2">
    <citation type="journal article" date="2015" name="Fish Shellfish Immunol.">
        <title>Early steps in the European eel (Anguilla anguilla)-Vibrio vulnificus interaction in the gills: Role of the RtxA13 toxin.</title>
        <authorList>
            <person name="Callol A."/>
            <person name="Pajuelo D."/>
            <person name="Ebbesson L."/>
            <person name="Teles M."/>
            <person name="MacKenzie S."/>
            <person name="Amaro C."/>
        </authorList>
    </citation>
    <scope>NUCLEOTIDE SEQUENCE</scope>
</reference>
<keyword evidence="1" id="KW-0472">Membrane</keyword>
<sequence>MHQILSVHIIITGKYILALSSEVFKKIKWKKTAKACSYNLRI</sequence>
<evidence type="ECO:0000256" key="1">
    <source>
        <dbReference type="SAM" id="Phobius"/>
    </source>
</evidence>
<keyword evidence="1" id="KW-1133">Transmembrane helix</keyword>
<reference evidence="2" key="1">
    <citation type="submission" date="2014-11" db="EMBL/GenBank/DDBJ databases">
        <authorList>
            <person name="Amaro Gonzalez C."/>
        </authorList>
    </citation>
    <scope>NUCLEOTIDE SEQUENCE</scope>
</reference>
<organism evidence="2">
    <name type="scientific">Anguilla anguilla</name>
    <name type="common">European freshwater eel</name>
    <name type="synonym">Muraena anguilla</name>
    <dbReference type="NCBI Taxonomy" id="7936"/>
    <lineage>
        <taxon>Eukaryota</taxon>
        <taxon>Metazoa</taxon>
        <taxon>Chordata</taxon>
        <taxon>Craniata</taxon>
        <taxon>Vertebrata</taxon>
        <taxon>Euteleostomi</taxon>
        <taxon>Actinopterygii</taxon>
        <taxon>Neopterygii</taxon>
        <taxon>Teleostei</taxon>
        <taxon>Anguilliformes</taxon>
        <taxon>Anguillidae</taxon>
        <taxon>Anguilla</taxon>
    </lineage>
</organism>